<evidence type="ECO:0000313" key="2">
    <source>
        <dbReference type="EMBL" id="PDH38173.1"/>
    </source>
</evidence>
<evidence type="ECO:0000259" key="1">
    <source>
        <dbReference type="Pfam" id="PF04167"/>
    </source>
</evidence>
<dbReference type="InterPro" id="IPR007295">
    <property type="entry name" value="DUF402"/>
</dbReference>
<reference evidence="2 3" key="1">
    <citation type="submission" date="2017-08" db="EMBL/GenBank/DDBJ databases">
        <title>Fine stratification of microbial communities through a metagenomic profile of the photic zone.</title>
        <authorList>
            <person name="Haro-Moreno J.M."/>
            <person name="Lopez-Perez M."/>
            <person name="De La Torre J."/>
            <person name="Picazo A."/>
            <person name="Camacho A."/>
            <person name="Rodriguez-Valera F."/>
        </authorList>
    </citation>
    <scope>NUCLEOTIDE SEQUENCE [LARGE SCALE GENOMIC DNA]</scope>
    <source>
        <strain evidence="2">MED-G24</strain>
    </source>
</reference>
<accession>A0A2A5WPG7</accession>
<evidence type="ECO:0000313" key="3">
    <source>
        <dbReference type="Proteomes" id="UP000219327"/>
    </source>
</evidence>
<dbReference type="Gene3D" id="2.40.380.10">
    <property type="entry name" value="FomD-like"/>
    <property type="match status" value="1"/>
</dbReference>
<dbReference type="Pfam" id="PF04167">
    <property type="entry name" value="DUF402"/>
    <property type="match status" value="1"/>
</dbReference>
<comment type="caution">
    <text evidence="2">The sequence shown here is derived from an EMBL/GenBank/DDBJ whole genome shotgun (WGS) entry which is preliminary data.</text>
</comment>
<proteinExistence type="predicted"/>
<protein>
    <recommendedName>
        <fullName evidence="1">DUF402 domain-containing protein</fullName>
    </recommendedName>
</protein>
<sequence length="120" mass="13526">METPSGPEIRANGELAWTQWQFIRMYFSASHHVNLLEVSDRQGKPVEVYANVASPTWSGRGMLRYTDYELDVLDVFAEADRPSVIHVDEFEDAIRDYGYSDELVTTCNAASRAVMAFVSG</sequence>
<name>A0A2A5WPG7_9GAMM</name>
<dbReference type="SUPFAM" id="SSF159234">
    <property type="entry name" value="FomD-like"/>
    <property type="match status" value="1"/>
</dbReference>
<dbReference type="EMBL" id="NTKD01000039">
    <property type="protein sequence ID" value="PDH38173.1"/>
    <property type="molecule type" value="Genomic_DNA"/>
</dbReference>
<organism evidence="2 3">
    <name type="scientific">OM182 bacterium MED-G24</name>
    <dbReference type="NCBI Taxonomy" id="1986255"/>
    <lineage>
        <taxon>Bacteria</taxon>
        <taxon>Pseudomonadati</taxon>
        <taxon>Pseudomonadota</taxon>
        <taxon>Gammaproteobacteria</taxon>
        <taxon>OMG group</taxon>
        <taxon>OM182 clade</taxon>
    </lineage>
</organism>
<dbReference type="Proteomes" id="UP000219327">
    <property type="component" value="Unassembled WGS sequence"/>
</dbReference>
<dbReference type="InterPro" id="IPR035930">
    <property type="entry name" value="FomD-like_sf"/>
</dbReference>
<dbReference type="AlphaFoldDB" id="A0A2A5WPG7"/>
<gene>
    <name evidence="2" type="ORF">CNE99_07270</name>
</gene>
<feature type="domain" description="DUF402" evidence="1">
    <location>
        <begin position="24"/>
        <end position="116"/>
    </location>
</feature>